<sequence length="1963" mass="205930">MNAIYKLKFNRRTLSLDAVSELATNAITASTTHKDKEQPSALSFRRLCILLNSFLLPSSALVLAPNALALERSGMEVVNGFVNVVTNGAVTSITNSPNAIINWQKFNIQSNEIVKFLQESSSSAVLNRVLGGELSQILGTLQSNGKVFIVNPAGIVFGDSAVVDVSSLVASTLDLSDQDFLSGNYVFDQDKDQAIASVINQGMIKVADDGTLALVGGKVLNTGVLEAKNGTIYLLAGQSITIQDLDNPLISYKVTADNKAVNLGEIVSKRAVLLANKVAHGATDEYQSFADLVGNVHSARKASITASGEVVLYGASEAELMQDTSMNDAQLAANYTCQSGLVLVNSTICASNPVGVAGNVSLLGDAVILENHALINASGKQGGNVYIGGDKHGKGDSKLADFMFMDTQAVVNVSGTEENAGTTIAWGNYAVYDGTFLATSIHGDGGFVETSAENIRLKKNLKVSTTSVYGKVGNWLIDPLNLLIINSTADVVKALAENNYARSSRQYVNQPYINVRYYGPEVEPDDRADYIVAPELAGFLNDNNVTIEVQNNLTFYNVTNFNSPEGPKTLTLKAQNFSFINSNFTTKTRISIIRLDNSRPGVNLNLTNSTLNVTSFAVNSAVAVNALNSKINATEYIDFNVGGKANFTNSSLNAVGKIDFVLQGRDFTTTLDLNRNSAFVAGTNLNIRVSNGTNINRSTLRGSTIDIKGTLANTPITLTNNSVVQGSSSNSYLNISNTSTGLYPAVTLNGVTFRDLGSINVTAGLFNATNARTNNNVTGNISFDIYLEPMSTFTSSCFSSLSSNVSIIKRKGNLVVNTTNLSANRNITIGVVESSFNATNSNFSANQNLRVLSRTALYLSGSQSKANSTVIQGTTENTNISLVNSSFTGTTAATSTISIGGTTRSILTLSNVSFKDLKDISTNSASFNSTQVSTQNVRGNITVSVTGASTSHINTSNFTTTGGNVTFGRSSGDFSGTGSTFRAQQVLCFTSSAGGLSFTNSNFTSVANNVLLYGSTNVRLTGSKVDANNMAQLRASSIDVSNTNINATSGEVSIGNASTANVNFSNSQIRANNSNATVSGYQLINVINTSFYTKLDLNLSTAASSGRNNGRIVINNQNGAKFTVERNLNITTNNLALNNSTLEVTGNIGLQEQTTNGGNFTANNTSAKAVNINVTFNRSNLVNTRLYATNNLLFNSANSATIDSNSNLTASKDLTLRVGTLVLDGRSLLNATTTQVVGTTGAVITNGSTINSTSATNLTANDLTVNNAKVDSAGTTTLTGRFIDVNGSAAFVTAKGNTFINSSATVNVTNNALVAGQNVNLSAGTDLTIVGGTVTGNARTDLYAKNKLCATNAQICSTNTLVNIYAENEATLTNSNVNAKANANVNSKQITAQGTNFSGNNIVFRGTSAVASDNISLNNSNLAAVNNLRFVAYNVTTNNSNLTAAEIVITNANNVSLNNSLLNATTRDVTINASKQLDVTNSEVKSAQANVNLNVGNATLTSSNLTAQKELNIKASGEVNSTNNSNLTSAAGNVTISATSGVSLESGSSAKAKNTVTVYSERGAIDVSGANLTAEQKDVNLTAHTSINLTNKAYVKGNTFVNLTASKILANNSNATGQNLYFKGQLDALNSQLNATQNMVLDGNNDLIIARSSILTAGNNLTATGKQLNFNNSTVDAKNFADFTANEFIEFRDANLTAKNLNASAGTLIRSFNSNFTANENLNFSASQFIRLNDGMVKANKDATFKANRVIGERTSITATQGNASFNANVETSLNSSNVSAGSIKATGTTVNVSNSNLTATADEISLGNADTNIVNVKDAKLRATSKAKGDVNLRGNTNVNVSNSTVNAGRDINLAAPTGTVNISNSSSVTAERSINITSADAELLNALVNATSTVGIEVTNNLNTKDSEVKSQSVSVKAGTANLVNTNVNSTQKDLNVDVTNSLTLNNSTLKADKATENVKN</sequence>
<dbReference type="PANTHER" id="PTHR12338:SF5">
    <property type="entry name" value="ANTIGEN 43-RELATED"/>
    <property type="match status" value="1"/>
</dbReference>
<dbReference type="InterPro" id="IPR012334">
    <property type="entry name" value="Pectin_lyas_fold"/>
</dbReference>
<dbReference type="RefSeq" id="WP_119524614.1">
    <property type="nucleotide sequence ID" value="NZ_NRHC01000022.1"/>
</dbReference>
<proteinExistence type="predicted"/>
<dbReference type="Gene3D" id="2.160.20.10">
    <property type="entry name" value="Single-stranded right-handed beta-helix, Pectin lyase-like"/>
    <property type="match status" value="1"/>
</dbReference>
<dbReference type="Proteomes" id="UP000265691">
    <property type="component" value="Unassembled WGS sequence"/>
</dbReference>
<dbReference type="SUPFAM" id="SSF51126">
    <property type="entry name" value="Pectin lyase-like"/>
    <property type="match status" value="1"/>
</dbReference>
<gene>
    <name evidence="2" type="ORF">CKF54_02005</name>
</gene>
<protein>
    <recommendedName>
        <fullName evidence="1">Filamentous haemagglutinin FhaB/tRNA nuclease CdiA-like TPS domain-containing protein</fullName>
    </recommendedName>
</protein>
<dbReference type="InterPro" id="IPR011050">
    <property type="entry name" value="Pectin_lyase_fold/virulence"/>
</dbReference>
<dbReference type="PANTHER" id="PTHR12338">
    <property type="entry name" value="AUTOTRANSPORTER"/>
    <property type="match status" value="1"/>
</dbReference>
<accession>A0A3A1Y6K0</accession>
<dbReference type="InterPro" id="IPR008638">
    <property type="entry name" value="FhaB/CdiA-like_TPS"/>
</dbReference>
<evidence type="ECO:0000259" key="1">
    <source>
        <dbReference type="SMART" id="SM00912"/>
    </source>
</evidence>
<dbReference type="SMART" id="SM00912">
    <property type="entry name" value="Haemagg_act"/>
    <property type="match status" value="1"/>
</dbReference>
<keyword evidence="3" id="KW-1185">Reference proteome</keyword>
<evidence type="ECO:0000313" key="2">
    <source>
        <dbReference type="EMBL" id="RIY33882.1"/>
    </source>
</evidence>
<dbReference type="InterPro" id="IPR050909">
    <property type="entry name" value="Bact_Autotransporter_VF"/>
</dbReference>
<dbReference type="NCBIfam" id="TIGR01901">
    <property type="entry name" value="adhes_NPXG"/>
    <property type="match status" value="1"/>
</dbReference>
<dbReference type="Pfam" id="PF05860">
    <property type="entry name" value="TPS"/>
    <property type="match status" value="1"/>
</dbReference>
<dbReference type="EMBL" id="NRHC01000022">
    <property type="protein sequence ID" value="RIY33882.1"/>
    <property type="molecule type" value="Genomic_DNA"/>
</dbReference>
<comment type="caution">
    <text evidence="2">The sequence shown here is derived from an EMBL/GenBank/DDBJ whole genome shotgun (WGS) entry which is preliminary data.</text>
</comment>
<feature type="non-terminal residue" evidence="2">
    <location>
        <position position="1963"/>
    </location>
</feature>
<feature type="domain" description="Filamentous haemagglutinin FhaB/tRNA nuclease CdiA-like TPS" evidence="1">
    <location>
        <begin position="78"/>
        <end position="179"/>
    </location>
</feature>
<name>A0A3A1Y6K0_9GAMM</name>
<evidence type="ECO:0000313" key="3">
    <source>
        <dbReference type="Proteomes" id="UP000265691"/>
    </source>
</evidence>
<dbReference type="OrthoDB" id="218680at2"/>
<organism evidence="2 3">
    <name type="scientific">Psittacicella hinzii</name>
    <dbReference type="NCBI Taxonomy" id="2028575"/>
    <lineage>
        <taxon>Bacteria</taxon>
        <taxon>Pseudomonadati</taxon>
        <taxon>Pseudomonadota</taxon>
        <taxon>Gammaproteobacteria</taxon>
        <taxon>Pasteurellales</taxon>
        <taxon>Psittacicellaceae</taxon>
        <taxon>Psittacicella</taxon>
    </lineage>
</organism>
<reference evidence="2 3" key="1">
    <citation type="submission" date="2017-08" db="EMBL/GenBank/DDBJ databases">
        <title>Reclassification of Bisgaard taxon 37 and 44.</title>
        <authorList>
            <person name="Christensen H."/>
        </authorList>
    </citation>
    <scope>NUCLEOTIDE SEQUENCE [LARGE SCALE GENOMIC DNA]</scope>
    <source>
        <strain evidence="2 3">B96_3</strain>
    </source>
</reference>